<keyword evidence="12 16" id="KW-1133">Transmembrane helix</keyword>
<evidence type="ECO:0000256" key="13">
    <source>
        <dbReference type="ARBA" id="ARBA00023136"/>
    </source>
</evidence>
<dbReference type="PANTHER" id="PTHR45631:SF202">
    <property type="entry name" value="SENESCENCE-INDUCED RECEPTOR-LIKE SERINE_THREONINE-PROTEIN KINASE"/>
    <property type="match status" value="1"/>
</dbReference>
<dbReference type="InterPro" id="IPR032675">
    <property type="entry name" value="LRR_dom_sf"/>
</dbReference>
<keyword evidence="5" id="KW-0808">Transferase</keyword>
<evidence type="ECO:0000313" key="19">
    <source>
        <dbReference type="EnsemblPlants" id="QL05p017913:mrna"/>
    </source>
</evidence>
<dbReference type="Gene3D" id="1.10.510.10">
    <property type="entry name" value="Transferase(Phosphotransferase) domain 1"/>
    <property type="match status" value="2"/>
</dbReference>
<dbReference type="FunFam" id="3.80.10.10:FF:000129">
    <property type="entry name" value="Leucine-rich repeat receptor-like kinase"/>
    <property type="match status" value="1"/>
</dbReference>
<evidence type="ECO:0000256" key="12">
    <source>
        <dbReference type="ARBA" id="ARBA00022989"/>
    </source>
</evidence>
<dbReference type="InterPro" id="IPR000719">
    <property type="entry name" value="Prot_kinase_dom"/>
</dbReference>
<keyword evidence="8" id="KW-0677">Repeat</keyword>
<dbReference type="GO" id="GO:0016020">
    <property type="term" value="C:membrane"/>
    <property type="evidence" value="ECO:0007669"/>
    <property type="project" value="UniProtKB-SubCell"/>
</dbReference>
<keyword evidence="4" id="KW-0433">Leucine-rich repeat</keyword>
<dbReference type="OMA" id="AYDREWV"/>
<dbReference type="GO" id="GO:0005524">
    <property type="term" value="F:ATP binding"/>
    <property type="evidence" value="ECO:0007669"/>
    <property type="project" value="UniProtKB-UniRule"/>
</dbReference>
<dbReference type="InterPro" id="IPR003591">
    <property type="entry name" value="Leu-rich_rpt_typical-subtyp"/>
</dbReference>
<dbReference type="GO" id="GO:0004674">
    <property type="term" value="F:protein serine/threonine kinase activity"/>
    <property type="evidence" value="ECO:0007669"/>
    <property type="project" value="UniProtKB-KW"/>
</dbReference>
<dbReference type="FunFam" id="1.10.510.10:FF:000146">
    <property type="entry name" value="LRR receptor-like serine/threonine-protein kinase IOS1"/>
    <property type="match status" value="2"/>
</dbReference>
<dbReference type="SMART" id="SM00369">
    <property type="entry name" value="LRR_TYP"/>
    <property type="match status" value="3"/>
</dbReference>
<dbReference type="InterPro" id="IPR001611">
    <property type="entry name" value="Leu-rich_rpt"/>
</dbReference>
<dbReference type="InParanoid" id="A0A7N2LNV9"/>
<evidence type="ECO:0000256" key="7">
    <source>
        <dbReference type="ARBA" id="ARBA00022729"/>
    </source>
</evidence>
<proteinExistence type="predicted"/>
<evidence type="ECO:0000256" key="11">
    <source>
        <dbReference type="ARBA" id="ARBA00022840"/>
    </source>
</evidence>
<keyword evidence="14" id="KW-0675">Receptor</keyword>
<evidence type="ECO:0000256" key="8">
    <source>
        <dbReference type="ARBA" id="ARBA00022737"/>
    </source>
</evidence>
<dbReference type="InterPro" id="IPR011009">
    <property type="entry name" value="Kinase-like_dom_sf"/>
</dbReference>
<evidence type="ECO:0000256" key="9">
    <source>
        <dbReference type="ARBA" id="ARBA00022741"/>
    </source>
</evidence>
<evidence type="ECO:0000256" key="5">
    <source>
        <dbReference type="ARBA" id="ARBA00022679"/>
    </source>
</evidence>
<dbReference type="InterPro" id="IPR008271">
    <property type="entry name" value="Ser/Thr_kinase_AS"/>
</dbReference>
<feature type="transmembrane region" description="Helical" evidence="16">
    <location>
        <begin position="1154"/>
        <end position="1179"/>
    </location>
</feature>
<dbReference type="PROSITE" id="PS00107">
    <property type="entry name" value="PROTEIN_KINASE_ATP"/>
    <property type="match status" value="1"/>
</dbReference>
<dbReference type="Pfam" id="PF13855">
    <property type="entry name" value="LRR_8"/>
    <property type="match status" value="1"/>
</dbReference>
<evidence type="ECO:0000259" key="18">
    <source>
        <dbReference type="PROSITE" id="PS50011"/>
    </source>
</evidence>
<dbReference type="PANTHER" id="PTHR45631">
    <property type="entry name" value="OS07G0107800 PROTEIN-RELATED"/>
    <property type="match status" value="1"/>
</dbReference>
<dbReference type="Pfam" id="PF12819">
    <property type="entry name" value="Malectin_like"/>
    <property type="match status" value="3"/>
</dbReference>
<evidence type="ECO:0000256" key="10">
    <source>
        <dbReference type="ARBA" id="ARBA00022777"/>
    </source>
</evidence>
<dbReference type="PROSITE" id="PS50011">
    <property type="entry name" value="PROTEIN_KINASE_DOM"/>
    <property type="match status" value="2"/>
</dbReference>
<reference evidence="19 20" key="1">
    <citation type="journal article" date="2016" name="G3 (Bethesda)">
        <title>First Draft Assembly and Annotation of the Genome of a California Endemic Oak Quercus lobata Nee (Fagaceae).</title>
        <authorList>
            <person name="Sork V.L."/>
            <person name="Fitz-Gibbon S.T."/>
            <person name="Puiu D."/>
            <person name="Crepeau M."/>
            <person name="Gugger P.F."/>
            <person name="Sherman R."/>
            <person name="Stevens K."/>
            <person name="Langley C.H."/>
            <person name="Pellegrini M."/>
            <person name="Salzberg S.L."/>
        </authorList>
    </citation>
    <scope>NUCLEOTIDE SEQUENCE [LARGE SCALE GENOMIC DNA]</scope>
    <source>
        <strain evidence="19 20">cv. SW786</strain>
    </source>
</reference>
<dbReference type="SMART" id="SM00220">
    <property type="entry name" value="S_TKc"/>
    <property type="match status" value="2"/>
</dbReference>
<feature type="chain" id="PRO_5029843023" description="Protein kinase domain-containing protein" evidence="17">
    <location>
        <begin position="25"/>
        <end position="1508"/>
    </location>
</feature>
<keyword evidence="2" id="KW-0723">Serine/threonine-protein kinase</keyword>
<keyword evidence="7 17" id="KW-0732">Signal</keyword>
<feature type="domain" description="Protein kinase" evidence="18">
    <location>
        <begin position="1215"/>
        <end position="1473"/>
    </location>
</feature>
<dbReference type="PROSITE" id="PS00108">
    <property type="entry name" value="PROTEIN_KINASE_ST"/>
    <property type="match status" value="2"/>
</dbReference>
<feature type="domain" description="Protein kinase" evidence="18">
    <location>
        <begin position="412"/>
        <end position="794"/>
    </location>
</feature>
<dbReference type="SUPFAM" id="SSF52058">
    <property type="entry name" value="L domain-like"/>
    <property type="match status" value="2"/>
</dbReference>
<dbReference type="EMBL" id="LRBV02000005">
    <property type="status" value="NOT_ANNOTATED_CDS"/>
    <property type="molecule type" value="Genomic_DNA"/>
</dbReference>
<evidence type="ECO:0000256" key="15">
    <source>
        <dbReference type="PROSITE-ProRule" id="PRU10141"/>
    </source>
</evidence>
<keyword evidence="6 16" id="KW-0812">Transmembrane</keyword>
<accession>A0A7N2LNV9</accession>
<dbReference type="EnsemblPlants" id="QL05p017913:mrna">
    <property type="protein sequence ID" value="QL05p017913:mrna"/>
    <property type="gene ID" value="QL05p017913"/>
</dbReference>
<dbReference type="Gene3D" id="3.30.200.20">
    <property type="entry name" value="Phosphorylase Kinase, domain 1"/>
    <property type="match status" value="2"/>
</dbReference>
<dbReference type="SUPFAM" id="SSF56112">
    <property type="entry name" value="Protein kinase-like (PK-like)"/>
    <property type="match status" value="2"/>
</dbReference>
<evidence type="ECO:0000256" key="6">
    <source>
        <dbReference type="ARBA" id="ARBA00022692"/>
    </source>
</evidence>
<organism evidence="19 20">
    <name type="scientific">Quercus lobata</name>
    <name type="common">Valley oak</name>
    <dbReference type="NCBI Taxonomy" id="97700"/>
    <lineage>
        <taxon>Eukaryota</taxon>
        <taxon>Viridiplantae</taxon>
        <taxon>Streptophyta</taxon>
        <taxon>Embryophyta</taxon>
        <taxon>Tracheophyta</taxon>
        <taxon>Spermatophyta</taxon>
        <taxon>Magnoliopsida</taxon>
        <taxon>eudicotyledons</taxon>
        <taxon>Gunneridae</taxon>
        <taxon>Pentapetalae</taxon>
        <taxon>rosids</taxon>
        <taxon>fabids</taxon>
        <taxon>Fagales</taxon>
        <taxon>Fagaceae</taxon>
        <taxon>Quercus</taxon>
    </lineage>
</organism>
<dbReference type="InterPro" id="IPR017441">
    <property type="entry name" value="Protein_kinase_ATP_BS"/>
</dbReference>
<dbReference type="Gramene" id="QL05p017913:mrna">
    <property type="protein sequence ID" value="QL05p017913:mrna"/>
    <property type="gene ID" value="QL05p017913"/>
</dbReference>
<reference evidence="19" key="2">
    <citation type="submission" date="2021-01" db="UniProtKB">
        <authorList>
            <consortium name="EnsemblPlants"/>
        </authorList>
    </citation>
    <scope>IDENTIFICATION</scope>
</reference>
<comment type="subcellular location">
    <subcellularLocation>
        <location evidence="1">Membrane</location>
        <topology evidence="1">Single-pass membrane protein</topology>
    </subcellularLocation>
</comment>
<evidence type="ECO:0000256" key="2">
    <source>
        <dbReference type="ARBA" id="ARBA00022527"/>
    </source>
</evidence>
<keyword evidence="20" id="KW-1185">Reference proteome</keyword>
<evidence type="ECO:0000256" key="3">
    <source>
        <dbReference type="ARBA" id="ARBA00022553"/>
    </source>
</evidence>
<evidence type="ECO:0000256" key="16">
    <source>
        <dbReference type="SAM" id="Phobius"/>
    </source>
</evidence>
<sequence length="1508" mass="166941">MVTRMFNHFLFAFLAGFSLLLVHGQDQSGFISLDCGLPANSSYTEPITGINYISDATFIDTGVSMSISPVYKTNSLEQEYNYVRSFPQETRNCYTISLTSGTRYLIRGSFLYANYDAKSKPPAFDLYIDANKWDSVTLLDESTFIYAELIHVPKLDHIDFCLVNTGHGVPFISALELRPLKNDTYVTVAGSLSTFVRLDFGTLTNQTYRYKDDVFDRMWFPPTAMVDWTPISTSLTVDGITHNDFQPPSVVMDTASTAINASVPMTFNWVAPDNTTQYYVYMHIAEIRELKANESRVFNISLNGVLWGGPIIPKYLHTTTVYSPSALKGGKFEFVLYKIEQSALPPLINAIEVYKVVELLQSQTDQQDVDAMKNIQSMYGVTRNWQGDPCAPTAFVWDGLNCTSNAYESPTIISLNLSSSGLTGQIAPYISNLTLIQYLDLSNNNLTGPVPDFLSNLQSLRVLNLEGNNLSGSLPAALLAKSKSGSLLLSVGENPNLCSSVSCTTEQKKKKTNIIVPIVASVGGLFLLLAAAGNVTGGNTTNSMQLESKNRQFTYSDIQMITNNFEKLLGQGGFGKVYLGFVEGNPVAVKMISQSAIEGYQQFLSEAQNNSNILSWEGRIRIALDSAQGLEYLHDDCNPPIIHRDVKPSNILLNEKFQAKIADFGLSRVIPTDGSSYVTATVAGSPGYLDPEYFRSNKLTKKSDVYSFGVVLMELITGRPAIKRSTEPVHISQWVNSTVAHGDIRSIVDPRLPNGDFDLNSAWKAVEVSLTCVSENPLNRPTMSQVVIDLKECLATELARRKEDSVTESNDSSPIFTIHQLARKYQIAFAIQNSKFWHETLDDGNQILDQLRQHLAQNTVSIFEKKLKRVTRMYKHFLFALLAGFSPLLVHGQNQTGFISLDCGLPANSSYTEPTTGINYTSDATFIDVGWSWILPPDNTSQYYVYIHIAEIKALKANESRVFNISLNGELWGGPYIPKYLHTTTVYSPSALKGGKFEFTLYKIEQSTLPPLINAIEFYTVVELLQSQTDQQDVDAIKNIKTIYGVTRNWQGDPCAPTVYVWDGLNCTYNAFESPTITSLDLSNNSLTGPVPNFLSNLQSLRVLNLERNNLSGSLPAALLDKSKSGSLLLSVAENPNLCPSISCTTEQKKKKNIIVPIVASIGGFFILLLGAAGIFWIFKRIREQEGVKVSNLQNVQLESKNRQFTYSDIQMITNNFEKLLGEGGFGKVYLGYVDGIPVAVEPLIRVHHRNLTILVGYCNEGPKLALIYEYMVNGDLHSHISGLVTKNNSNILSWEGRIRIALDSAQGLEYLHDDCNPPIIHRDVKPSNILLNEKFQAKIADFGLSRVIPTDGGSYVTTVVAGTPGYIDPEYFRSNKLTTKSDVYSFGVVLMELITGQPAIMRSTENVHISQWVNTMVAHGDIRSIVDPRLPNGDFDLNSAWKAVEVSMTCVSENPLNRPTMSQVVVDLKECLATELAQRRGDSVTELNDSSSIFTINVTTGTSPSAR</sequence>
<feature type="signal peptide" evidence="17">
    <location>
        <begin position="1"/>
        <end position="24"/>
    </location>
</feature>
<name>A0A7N2LNV9_QUELO</name>
<evidence type="ECO:0000256" key="1">
    <source>
        <dbReference type="ARBA" id="ARBA00004167"/>
    </source>
</evidence>
<dbReference type="Gene3D" id="3.80.10.10">
    <property type="entry name" value="Ribonuclease Inhibitor"/>
    <property type="match status" value="2"/>
</dbReference>
<dbReference type="Proteomes" id="UP000594261">
    <property type="component" value="Chromosome 5"/>
</dbReference>
<keyword evidence="3" id="KW-0597">Phosphoprotein</keyword>
<keyword evidence="11 15" id="KW-0067">ATP-binding</keyword>
<evidence type="ECO:0000256" key="14">
    <source>
        <dbReference type="ARBA" id="ARBA00023170"/>
    </source>
</evidence>
<dbReference type="InterPro" id="IPR024788">
    <property type="entry name" value="Malectin-like_Carb-bd_dom"/>
</dbReference>
<keyword evidence="9 15" id="KW-0547">Nucleotide-binding</keyword>
<keyword evidence="10" id="KW-0418">Kinase</keyword>
<evidence type="ECO:0000313" key="20">
    <source>
        <dbReference type="Proteomes" id="UP000594261"/>
    </source>
</evidence>
<evidence type="ECO:0000256" key="17">
    <source>
        <dbReference type="SAM" id="SignalP"/>
    </source>
</evidence>
<feature type="binding site" evidence="15">
    <location>
        <position position="590"/>
    </location>
    <ligand>
        <name>ATP</name>
        <dbReference type="ChEBI" id="CHEBI:30616"/>
    </ligand>
</feature>
<dbReference type="Pfam" id="PF00560">
    <property type="entry name" value="LRR_1"/>
    <property type="match status" value="2"/>
</dbReference>
<dbReference type="Pfam" id="PF00069">
    <property type="entry name" value="Pkinase"/>
    <property type="match status" value="2"/>
</dbReference>
<protein>
    <recommendedName>
        <fullName evidence="18">Protein kinase domain-containing protein</fullName>
    </recommendedName>
</protein>
<evidence type="ECO:0000256" key="4">
    <source>
        <dbReference type="ARBA" id="ARBA00022614"/>
    </source>
</evidence>
<keyword evidence="13 16" id="KW-0472">Membrane</keyword>